<dbReference type="GO" id="GO:0046872">
    <property type="term" value="F:metal ion binding"/>
    <property type="evidence" value="ECO:0007669"/>
    <property type="project" value="UniProtKB-KW"/>
</dbReference>
<evidence type="ECO:0000256" key="5">
    <source>
        <dbReference type="ARBA" id="ARBA00022552"/>
    </source>
</evidence>
<evidence type="ECO:0000313" key="15">
    <source>
        <dbReference type="EMBL" id="CAE4632751.1"/>
    </source>
</evidence>
<keyword evidence="12" id="KW-0411">Iron-sulfur</keyword>
<dbReference type="AlphaFoldDB" id="A0A7S4S4Z6"/>
<dbReference type="PANTHER" id="PTHR30544">
    <property type="entry name" value="23S RRNA METHYLTRANSFERASE"/>
    <property type="match status" value="1"/>
</dbReference>
<dbReference type="GO" id="GO:0005737">
    <property type="term" value="C:cytoplasm"/>
    <property type="evidence" value="ECO:0007669"/>
    <property type="project" value="UniProtKB-SubCell"/>
</dbReference>
<evidence type="ECO:0000259" key="14">
    <source>
        <dbReference type="PROSITE" id="PS51918"/>
    </source>
</evidence>
<dbReference type="PANTHER" id="PTHR30544:SF5">
    <property type="entry name" value="RADICAL SAM CORE DOMAIN-CONTAINING PROTEIN"/>
    <property type="match status" value="1"/>
</dbReference>
<feature type="region of interest" description="Disordered" evidence="13">
    <location>
        <begin position="568"/>
        <end position="643"/>
    </location>
</feature>
<comment type="subcellular location">
    <subcellularLocation>
        <location evidence="2">Cytoplasm</location>
    </subcellularLocation>
</comment>
<accession>A0A7S4S4Z6</accession>
<dbReference type="InterPro" id="IPR058240">
    <property type="entry name" value="rSAM_sf"/>
</dbReference>
<evidence type="ECO:0000256" key="10">
    <source>
        <dbReference type="ARBA" id="ARBA00022723"/>
    </source>
</evidence>
<keyword evidence="11" id="KW-0408">Iron</keyword>
<keyword evidence="5" id="KW-0698">rRNA processing</keyword>
<sequence>MYFPFQKVIIPFIVMSCFHRTTRSKIYMGVASAFTSSSSPSRMRTSSSFLLQWQRLQSQQKSTSSFTQTKQISATTTLLHQAAATTTAAAQTQQPPLKINLHTITLDELEQFLISLKQPKYRAKQVMSWIRDKGITDVDQMTNLPKNLIQLLKEYTVAGSLELVEEKISTDGTRKRAYRLFDGQLIESVLMPYEDGRNTACISSQAGCAMGCVFCATGQMGFARQLTPEEIFEQVSIFASELKSQNDDRLTNVVMMGMGEPLANYRNVMSAIKRMNSDLGIGARKITVSTVGVVPNIRKLYQKHENEEDNVPQVRLAVSLHCATDEERTALLPANRRYGGLDELLTTVKEYIDVTKRRVTFEWALIENQNDTPDVARTLGRVLRRHNIRRDMVHINLIPLNPTGGFGSGRPSGKANVEAFVKVLEDEFSIKATPRMRRGIDIEAGCGQLKAVVKKKEEAAEQKRKESISAASAAVDELQSFMDQGRQQNPSPLVGVYEDDEDDEIEEVTSSLTTNINQDLRHGSIVNFDICETAVSLDDDEDDFLDPTYQTKDELDEAQRLINLVTNSFPTPPAAATATPQKSKKQQQKDQTQRLINIVANSFPPPPAAAAATPQTSKKQQQDQTKTTSITDEDAMREARRKRKKLLKNLKAIEKLREMESDGKILNEEQLTKIAKEEEWRAEVESLEHNLK</sequence>
<dbReference type="GO" id="GO:0030488">
    <property type="term" value="P:tRNA methylation"/>
    <property type="evidence" value="ECO:0007669"/>
    <property type="project" value="InterPro"/>
</dbReference>
<dbReference type="InterPro" id="IPR040072">
    <property type="entry name" value="Methyltransferase_A"/>
</dbReference>
<dbReference type="Pfam" id="PF21016">
    <property type="entry name" value="RlmN_N"/>
    <property type="match status" value="1"/>
</dbReference>
<dbReference type="PROSITE" id="PS51918">
    <property type="entry name" value="RADICAL_SAM"/>
    <property type="match status" value="1"/>
</dbReference>
<evidence type="ECO:0000256" key="9">
    <source>
        <dbReference type="ARBA" id="ARBA00022694"/>
    </source>
</evidence>
<name>A0A7S4S4Z6_9STRA</name>
<evidence type="ECO:0000256" key="8">
    <source>
        <dbReference type="ARBA" id="ARBA00022691"/>
    </source>
</evidence>
<dbReference type="SFLD" id="SFLDF00275">
    <property type="entry name" value="adenosine_C2_methyltransferase"/>
    <property type="match status" value="1"/>
</dbReference>
<dbReference type="Pfam" id="PF04055">
    <property type="entry name" value="Radical_SAM"/>
    <property type="match status" value="1"/>
</dbReference>
<dbReference type="SUPFAM" id="SSF102114">
    <property type="entry name" value="Radical SAM enzymes"/>
    <property type="match status" value="1"/>
</dbReference>
<dbReference type="Gene3D" id="1.10.150.530">
    <property type="match status" value="1"/>
</dbReference>
<dbReference type="InterPro" id="IPR048641">
    <property type="entry name" value="RlmN_N"/>
</dbReference>
<evidence type="ECO:0000256" key="12">
    <source>
        <dbReference type="ARBA" id="ARBA00023014"/>
    </source>
</evidence>
<feature type="domain" description="Radical SAM core" evidence="14">
    <location>
        <begin position="194"/>
        <end position="441"/>
    </location>
</feature>
<keyword evidence="4" id="KW-0963">Cytoplasm</keyword>
<reference evidence="15" key="1">
    <citation type="submission" date="2021-01" db="EMBL/GenBank/DDBJ databases">
        <authorList>
            <person name="Corre E."/>
            <person name="Pelletier E."/>
            <person name="Niang G."/>
            <person name="Scheremetjew M."/>
            <person name="Finn R."/>
            <person name="Kale V."/>
            <person name="Holt S."/>
            <person name="Cochrane G."/>
            <person name="Meng A."/>
            <person name="Brown T."/>
            <person name="Cohen L."/>
        </authorList>
    </citation>
    <scope>NUCLEOTIDE SEQUENCE</scope>
    <source>
        <strain evidence="15">GSO104</strain>
    </source>
</reference>
<dbReference type="FunFam" id="3.20.20.70:FF:000014">
    <property type="entry name" value="Probable dual-specificity RNA methyltransferase RlmN"/>
    <property type="match status" value="1"/>
</dbReference>
<dbReference type="InterPro" id="IPR004383">
    <property type="entry name" value="rRNA_lsu_MTrfase_RlmN/Cfr"/>
</dbReference>
<dbReference type="SFLD" id="SFLDG01062">
    <property type="entry name" value="methyltransferase_(Class_A)"/>
    <property type="match status" value="1"/>
</dbReference>
<dbReference type="NCBIfam" id="TIGR00048">
    <property type="entry name" value="rRNA_mod_RlmN"/>
    <property type="match status" value="1"/>
</dbReference>
<dbReference type="SFLD" id="SFLDS00029">
    <property type="entry name" value="Radical_SAM"/>
    <property type="match status" value="1"/>
</dbReference>
<evidence type="ECO:0000256" key="2">
    <source>
        <dbReference type="ARBA" id="ARBA00004496"/>
    </source>
</evidence>
<evidence type="ECO:0000256" key="3">
    <source>
        <dbReference type="ARBA" id="ARBA00022485"/>
    </source>
</evidence>
<dbReference type="Gene3D" id="3.20.20.70">
    <property type="entry name" value="Aldolase class I"/>
    <property type="match status" value="1"/>
</dbReference>
<keyword evidence="6" id="KW-0489">Methyltransferase</keyword>
<dbReference type="GO" id="GO:0070475">
    <property type="term" value="P:rRNA base methylation"/>
    <property type="evidence" value="ECO:0007669"/>
    <property type="project" value="InterPro"/>
</dbReference>
<organism evidence="15">
    <name type="scientific">Ditylum brightwellii</name>
    <dbReference type="NCBI Taxonomy" id="49249"/>
    <lineage>
        <taxon>Eukaryota</taxon>
        <taxon>Sar</taxon>
        <taxon>Stramenopiles</taxon>
        <taxon>Ochrophyta</taxon>
        <taxon>Bacillariophyta</taxon>
        <taxon>Mediophyceae</taxon>
        <taxon>Lithodesmiophycidae</taxon>
        <taxon>Lithodesmiales</taxon>
        <taxon>Lithodesmiaceae</taxon>
        <taxon>Ditylum</taxon>
    </lineage>
</organism>
<keyword evidence="8" id="KW-0949">S-adenosyl-L-methionine</keyword>
<feature type="compositionally biased region" description="Low complexity" evidence="13">
    <location>
        <begin position="609"/>
        <end position="630"/>
    </location>
</feature>
<evidence type="ECO:0000256" key="1">
    <source>
        <dbReference type="ARBA" id="ARBA00001966"/>
    </source>
</evidence>
<keyword evidence="10" id="KW-0479">Metal-binding</keyword>
<evidence type="ECO:0000256" key="4">
    <source>
        <dbReference type="ARBA" id="ARBA00022490"/>
    </source>
</evidence>
<keyword evidence="7" id="KW-0808">Transferase</keyword>
<evidence type="ECO:0000256" key="6">
    <source>
        <dbReference type="ARBA" id="ARBA00022603"/>
    </source>
</evidence>
<keyword evidence="9" id="KW-0819">tRNA processing</keyword>
<protein>
    <recommendedName>
        <fullName evidence="14">Radical SAM core domain-containing protein</fullName>
    </recommendedName>
</protein>
<dbReference type="InterPro" id="IPR027492">
    <property type="entry name" value="RNA_MTrfase_RlmN"/>
</dbReference>
<gene>
    <name evidence="15" type="ORF">DBRI00130_LOCUS28327</name>
</gene>
<dbReference type="InterPro" id="IPR013785">
    <property type="entry name" value="Aldolase_TIM"/>
</dbReference>
<evidence type="ECO:0000256" key="7">
    <source>
        <dbReference type="ARBA" id="ARBA00022679"/>
    </source>
</evidence>
<dbReference type="HAMAP" id="MF_01849">
    <property type="entry name" value="RNA_methyltr_RlmN"/>
    <property type="match status" value="1"/>
</dbReference>
<dbReference type="GO" id="GO:0008173">
    <property type="term" value="F:RNA methyltransferase activity"/>
    <property type="evidence" value="ECO:0007669"/>
    <property type="project" value="InterPro"/>
</dbReference>
<dbReference type="GO" id="GO:0051539">
    <property type="term" value="F:4 iron, 4 sulfur cluster binding"/>
    <property type="evidence" value="ECO:0007669"/>
    <property type="project" value="UniProtKB-KW"/>
</dbReference>
<evidence type="ECO:0000256" key="13">
    <source>
        <dbReference type="SAM" id="MobiDB-lite"/>
    </source>
</evidence>
<dbReference type="EMBL" id="HBNS01036249">
    <property type="protein sequence ID" value="CAE4632751.1"/>
    <property type="molecule type" value="Transcribed_RNA"/>
</dbReference>
<dbReference type="CDD" id="cd01335">
    <property type="entry name" value="Radical_SAM"/>
    <property type="match status" value="1"/>
</dbReference>
<comment type="cofactor">
    <cofactor evidence="1">
        <name>[4Fe-4S] cluster</name>
        <dbReference type="ChEBI" id="CHEBI:49883"/>
    </cofactor>
</comment>
<keyword evidence="3" id="KW-0004">4Fe-4S</keyword>
<proteinExistence type="inferred from homology"/>
<dbReference type="InterPro" id="IPR007197">
    <property type="entry name" value="rSAM"/>
</dbReference>
<evidence type="ECO:0000256" key="11">
    <source>
        <dbReference type="ARBA" id="ARBA00023004"/>
    </source>
</evidence>